<dbReference type="RefSeq" id="WP_324266494.1">
    <property type="nucleotide sequence ID" value="NZ_JAWLNX010000010.1"/>
</dbReference>
<organism evidence="1 2">
    <name type="scientific">Saccharopolyspora mangrovi</name>
    <dbReference type="NCBI Taxonomy" id="3082379"/>
    <lineage>
        <taxon>Bacteria</taxon>
        <taxon>Bacillati</taxon>
        <taxon>Actinomycetota</taxon>
        <taxon>Actinomycetes</taxon>
        <taxon>Pseudonocardiales</taxon>
        <taxon>Pseudonocardiaceae</taxon>
        <taxon>Saccharopolyspora</taxon>
    </lineage>
</organism>
<reference evidence="1 2" key="1">
    <citation type="submission" date="2023-10" db="EMBL/GenBank/DDBJ databases">
        <title>Saccharopolyspora sp. nov., isolated from mangrove soil.</title>
        <authorList>
            <person name="Lu Y."/>
            <person name="Liu W."/>
        </authorList>
    </citation>
    <scope>NUCLEOTIDE SEQUENCE [LARGE SCALE GENOMIC DNA]</scope>
    <source>
        <strain evidence="1 2">S2-29</strain>
    </source>
</reference>
<accession>A0ABU6AC74</accession>
<dbReference type="EMBL" id="JAWLNX010000010">
    <property type="protein sequence ID" value="MEB3368999.1"/>
    <property type="molecule type" value="Genomic_DNA"/>
</dbReference>
<dbReference type="Proteomes" id="UP001327093">
    <property type="component" value="Unassembled WGS sequence"/>
</dbReference>
<dbReference type="Gene3D" id="3.30.530.20">
    <property type="match status" value="1"/>
</dbReference>
<sequence>MEWTGARYADKPTVQVETWIDASPERVWALISDIELMPKLSPELQSVEWQDGATGPELGARFVGRSEHDALGKWETTSHVVDFEPPNSFGWAVEDPDNPTASWRFTLVPEAGGTLLRQWMQMGPARSGLSLAIDRMPDKEQKIVFVRLREHETNMTGTVAAIKELAEGSGKAGS</sequence>
<dbReference type="Pfam" id="PF10604">
    <property type="entry name" value="Polyketide_cyc2"/>
    <property type="match status" value="1"/>
</dbReference>
<dbReference type="CDD" id="cd07812">
    <property type="entry name" value="SRPBCC"/>
    <property type="match status" value="1"/>
</dbReference>
<dbReference type="InterPro" id="IPR023393">
    <property type="entry name" value="START-like_dom_sf"/>
</dbReference>
<proteinExistence type="predicted"/>
<keyword evidence="2" id="KW-1185">Reference proteome</keyword>
<gene>
    <name evidence="1" type="ORF">R4I43_16445</name>
</gene>
<name>A0ABU6AC74_9PSEU</name>
<evidence type="ECO:0000313" key="1">
    <source>
        <dbReference type="EMBL" id="MEB3368999.1"/>
    </source>
</evidence>
<protein>
    <submittedName>
        <fullName evidence="1">SRPBCC family protein</fullName>
    </submittedName>
</protein>
<evidence type="ECO:0000313" key="2">
    <source>
        <dbReference type="Proteomes" id="UP001327093"/>
    </source>
</evidence>
<comment type="caution">
    <text evidence="1">The sequence shown here is derived from an EMBL/GenBank/DDBJ whole genome shotgun (WGS) entry which is preliminary data.</text>
</comment>
<dbReference type="InterPro" id="IPR019587">
    <property type="entry name" value="Polyketide_cyclase/dehydratase"/>
</dbReference>
<dbReference type="SUPFAM" id="SSF55961">
    <property type="entry name" value="Bet v1-like"/>
    <property type="match status" value="1"/>
</dbReference>